<dbReference type="EMBL" id="BAAALD010000165">
    <property type="protein sequence ID" value="GAA1126854.1"/>
    <property type="molecule type" value="Genomic_DNA"/>
</dbReference>
<feature type="domain" description="HTH lysR-type" evidence="5">
    <location>
        <begin position="3"/>
        <end position="60"/>
    </location>
</feature>
<dbReference type="PANTHER" id="PTHR30346:SF0">
    <property type="entry name" value="HCA OPERON TRANSCRIPTIONAL ACTIVATOR HCAR"/>
    <property type="match status" value="1"/>
</dbReference>
<reference evidence="6 7" key="1">
    <citation type="journal article" date="2019" name="Int. J. Syst. Evol. Microbiol.">
        <title>The Global Catalogue of Microorganisms (GCM) 10K type strain sequencing project: providing services to taxonomists for standard genome sequencing and annotation.</title>
        <authorList>
            <consortium name="The Broad Institute Genomics Platform"/>
            <consortium name="The Broad Institute Genome Sequencing Center for Infectious Disease"/>
            <person name="Wu L."/>
            <person name="Ma J."/>
        </authorList>
    </citation>
    <scope>NUCLEOTIDE SEQUENCE [LARGE SCALE GENOMIC DNA]</scope>
    <source>
        <strain evidence="6 7">JCM 13002</strain>
    </source>
</reference>
<name>A0ABN1U7W3_9ACTN</name>
<evidence type="ECO:0000313" key="7">
    <source>
        <dbReference type="Proteomes" id="UP001499987"/>
    </source>
</evidence>
<comment type="similarity">
    <text evidence="1">Belongs to the LysR transcriptional regulatory family.</text>
</comment>
<dbReference type="PROSITE" id="PS50931">
    <property type="entry name" value="HTH_LYSR"/>
    <property type="match status" value="1"/>
</dbReference>
<dbReference type="PANTHER" id="PTHR30346">
    <property type="entry name" value="TRANSCRIPTIONAL DUAL REGULATOR HCAR-RELATED"/>
    <property type="match status" value="1"/>
</dbReference>
<organism evidence="6 7">
    <name type="scientific">Kitasatospora arboriphila</name>
    <dbReference type="NCBI Taxonomy" id="258052"/>
    <lineage>
        <taxon>Bacteria</taxon>
        <taxon>Bacillati</taxon>
        <taxon>Actinomycetota</taxon>
        <taxon>Actinomycetes</taxon>
        <taxon>Kitasatosporales</taxon>
        <taxon>Streptomycetaceae</taxon>
        <taxon>Kitasatospora</taxon>
    </lineage>
</organism>
<evidence type="ECO:0000256" key="2">
    <source>
        <dbReference type="ARBA" id="ARBA00023015"/>
    </source>
</evidence>
<comment type="caution">
    <text evidence="6">The sequence shown here is derived from an EMBL/GenBank/DDBJ whole genome shotgun (WGS) entry which is preliminary data.</text>
</comment>
<dbReference type="InterPro" id="IPR005119">
    <property type="entry name" value="LysR_subst-bd"/>
</dbReference>
<dbReference type="PRINTS" id="PR00039">
    <property type="entry name" value="HTHLYSR"/>
</dbReference>
<evidence type="ECO:0000313" key="6">
    <source>
        <dbReference type="EMBL" id="GAA1126854.1"/>
    </source>
</evidence>
<evidence type="ECO:0000256" key="3">
    <source>
        <dbReference type="ARBA" id="ARBA00023125"/>
    </source>
</evidence>
<accession>A0ABN1U7W3</accession>
<keyword evidence="3" id="KW-0238">DNA-binding</keyword>
<evidence type="ECO:0000259" key="5">
    <source>
        <dbReference type="PROSITE" id="PS50931"/>
    </source>
</evidence>
<protein>
    <submittedName>
        <fullName evidence="6">LysR family transcriptional regulator</fullName>
    </submittedName>
</protein>
<gene>
    <name evidence="6" type="ORF">GCM10009663_76250</name>
</gene>
<keyword evidence="7" id="KW-1185">Reference proteome</keyword>
<keyword evidence="4" id="KW-0804">Transcription</keyword>
<keyword evidence="2" id="KW-0805">Transcription regulation</keyword>
<proteinExistence type="inferred from homology"/>
<sequence>MDLDLAQVRAFVAAADHLHFGHAARSLSLTQQGLSKRIARLEDALGTRLFDRSRTQVGLTPAGLRFLDPARAALAAGAAAVDAVRHGGSPIRVDLWGHLFEPLRTVRALLDDGAGPPVEIGPGRDLPGVAAALLRGEIGAALGRFHPLDDGLEQALAHRPVRFEPVDAVLPAGHPLAAAGRLRPADLAGLRLLLPAAAGRLDFLGSFAARFAIPVEPGGANLGLGHLLERVRTGGDGFALLPAELPLGDGPGIAVVPLADPTPLYAWSLVWHRDRPHPGVPALLDAFAAAGRRRRWLEYRPGLDWLPGAEDLAAVPDA</sequence>
<dbReference type="SUPFAM" id="SSF46785">
    <property type="entry name" value="Winged helix' DNA-binding domain"/>
    <property type="match status" value="1"/>
</dbReference>
<evidence type="ECO:0000256" key="1">
    <source>
        <dbReference type="ARBA" id="ARBA00009437"/>
    </source>
</evidence>
<evidence type="ECO:0000256" key="4">
    <source>
        <dbReference type="ARBA" id="ARBA00023163"/>
    </source>
</evidence>
<dbReference type="InterPro" id="IPR036388">
    <property type="entry name" value="WH-like_DNA-bd_sf"/>
</dbReference>
<dbReference type="InterPro" id="IPR000847">
    <property type="entry name" value="LysR_HTH_N"/>
</dbReference>
<dbReference type="Gene3D" id="3.40.190.10">
    <property type="entry name" value="Periplasmic binding protein-like II"/>
    <property type="match status" value="2"/>
</dbReference>
<dbReference type="Gene3D" id="1.10.10.10">
    <property type="entry name" value="Winged helix-like DNA-binding domain superfamily/Winged helix DNA-binding domain"/>
    <property type="match status" value="1"/>
</dbReference>
<dbReference type="InterPro" id="IPR036390">
    <property type="entry name" value="WH_DNA-bd_sf"/>
</dbReference>
<dbReference type="Pfam" id="PF00126">
    <property type="entry name" value="HTH_1"/>
    <property type="match status" value="1"/>
</dbReference>
<dbReference type="SUPFAM" id="SSF53850">
    <property type="entry name" value="Periplasmic binding protein-like II"/>
    <property type="match status" value="1"/>
</dbReference>
<dbReference type="Pfam" id="PF03466">
    <property type="entry name" value="LysR_substrate"/>
    <property type="match status" value="1"/>
</dbReference>
<dbReference type="Proteomes" id="UP001499987">
    <property type="component" value="Unassembled WGS sequence"/>
</dbReference>